<dbReference type="PANTHER" id="PTHR31149:SF7">
    <property type="entry name" value="EXPRESSED PROTEIN"/>
    <property type="match status" value="1"/>
</dbReference>
<reference evidence="2" key="1">
    <citation type="submission" date="2015-07" db="EMBL/GenBank/DDBJ databases">
        <title>Transcriptome Assembly of Anthurium amnicola.</title>
        <authorList>
            <person name="Suzuki J."/>
        </authorList>
    </citation>
    <scope>NUCLEOTIDE SEQUENCE</scope>
</reference>
<evidence type="ECO:0000259" key="1">
    <source>
        <dbReference type="Pfam" id="PF23080"/>
    </source>
</evidence>
<dbReference type="InterPro" id="IPR055474">
    <property type="entry name" value="DUF7046"/>
</dbReference>
<dbReference type="Pfam" id="PF23080">
    <property type="entry name" value="DUF7046"/>
    <property type="match status" value="1"/>
</dbReference>
<dbReference type="EMBL" id="GDJX01001383">
    <property type="protein sequence ID" value="JAT66553.1"/>
    <property type="molecule type" value="Transcribed_RNA"/>
</dbReference>
<dbReference type="AlphaFoldDB" id="A0A1D1ZIA4"/>
<protein>
    <submittedName>
        <fullName evidence="2">Carcinoembryonic antigen-related cell adhesion molecule 20</fullName>
    </submittedName>
</protein>
<sequence>MDSSEVWEQTTLVLKRSLYQIRVNQNGEVLVEEKYSADLSIKVPYGLSTQFVLTSSNGNSYPFNTSGTSYPPSAENDFRLRELIVLTMRIFQSKVINPW</sequence>
<feature type="domain" description="DUF7046" evidence="1">
    <location>
        <begin position="5"/>
        <end position="95"/>
    </location>
</feature>
<gene>
    <name evidence="2" type="primary">CEACAM20_1</name>
    <name evidence="2" type="ORF">g.115210</name>
</gene>
<dbReference type="GO" id="GO:0005886">
    <property type="term" value="C:plasma membrane"/>
    <property type="evidence" value="ECO:0007669"/>
    <property type="project" value="TreeGrafter"/>
</dbReference>
<dbReference type="PANTHER" id="PTHR31149">
    <property type="entry name" value="EXPRESSED PROTEIN"/>
    <property type="match status" value="1"/>
</dbReference>
<accession>A0A1D1ZIA4</accession>
<organism evidence="2">
    <name type="scientific">Anthurium amnicola</name>
    <dbReference type="NCBI Taxonomy" id="1678845"/>
    <lineage>
        <taxon>Eukaryota</taxon>
        <taxon>Viridiplantae</taxon>
        <taxon>Streptophyta</taxon>
        <taxon>Embryophyta</taxon>
        <taxon>Tracheophyta</taxon>
        <taxon>Spermatophyta</taxon>
        <taxon>Magnoliopsida</taxon>
        <taxon>Liliopsida</taxon>
        <taxon>Araceae</taxon>
        <taxon>Pothoideae</taxon>
        <taxon>Potheae</taxon>
        <taxon>Anthurium</taxon>
    </lineage>
</organism>
<name>A0A1D1ZIA4_9ARAE</name>
<proteinExistence type="predicted"/>
<evidence type="ECO:0000313" key="2">
    <source>
        <dbReference type="EMBL" id="JAT66553.1"/>
    </source>
</evidence>